<dbReference type="EMBL" id="FNAC01000027">
    <property type="protein sequence ID" value="SDD37822.1"/>
    <property type="molecule type" value="Genomic_DNA"/>
</dbReference>
<keyword evidence="4" id="KW-0808">Transferase</keyword>
<dbReference type="GO" id="GO:0016020">
    <property type="term" value="C:membrane"/>
    <property type="evidence" value="ECO:0007669"/>
    <property type="project" value="InterPro"/>
</dbReference>
<keyword evidence="2" id="KW-1133">Transmembrane helix</keyword>
<protein>
    <submittedName>
        <fullName evidence="4">Histidine kinase</fullName>
    </submittedName>
</protein>
<dbReference type="GO" id="GO:0000155">
    <property type="term" value="F:phosphorelay sensor kinase activity"/>
    <property type="evidence" value="ECO:0007669"/>
    <property type="project" value="InterPro"/>
</dbReference>
<feature type="transmembrane region" description="Helical" evidence="2">
    <location>
        <begin position="97"/>
        <end position="116"/>
    </location>
</feature>
<keyword evidence="5" id="KW-1185">Reference proteome</keyword>
<keyword evidence="4" id="KW-0418">Kinase</keyword>
<dbReference type="STRING" id="686796.SAMN04488104_102713"/>
<evidence type="ECO:0000259" key="3">
    <source>
        <dbReference type="Pfam" id="PF06580"/>
    </source>
</evidence>
<evidence type="ECO:0000313" key="4">
    <source>
        <dbReference type="EMBL" id="SDD37822.1"/>
    </source>
</evidence>
<evidence type="ECO:0000313" key="5">
    <source>
        <dbReference type="Proteomes" id="UP000199060"/>
    </source>
</evidence>
<feature type="domain" description="Signal transduction histidine kinase internal region" evidence="3">
    <location>
        <begin position="176"/>
        <end position="248"/>
    </location>
</feature>
<keyword evidence="1" id="KW-0175">Coiled coil</keyword>
<dbReference type="PANTHER" id="PTHR34220:SF7">
    <property type="entry name" value="SENSOR HISTIDINE KINASE YPDA"/>
    <property type="match status" value="1"/>
</dbReference>
<dbReference type="InterPro" id="IPR010559">
    <property type="entry name" value="Sig_transdc_His_kin_internal"/>
</dbReference>
<dbReference type="AlphaFoldDB" id="A0A1G6U8W4"/>
<dbReference type="Proteomes" id="UP000199060">
    <property type="component" value="Unassembled WGS sequence"/>
</dbReference>
<keyword evidence="2" id="KW-0812">Transmembrane</keyword>
<proteinExistence type="predicted"/>
<name>A0A1G6U8W4_9BACT</name>
<evidence type="ECO:0000256" key="1">
    <source>
        <dbReference type="SAM" id="Coils"/>
    </source>
</evidence>
<sequence>MIKSIVQKLISPQIELETPYFPTERPLNQIKDYPGPFIWLAWLSILILDLILRAIGNHKIAPLEIILVHFFGGGFILQFWFFSFLPQIFIFKKWLKVTVQLVLIFLFFYLIKLYLLKFWSEDEISLIQFLTSEIGRFFHHFIFISAMWSFYIMAKKQETLKEMEIDLIKLQVEHKSLQLSPHFTLNMISHILVELKSLSMPMYKILSKFTTVLSYSFKSLDAGNSLAQEIHAVNSYIECQKYRFKKNLQFLLTTNFNILEVQNLPMPKWILMTLVENIFKHGDCNSESHPCMITMNLFSEQNGSSVFDFFISNKIKKPDHSKHSGFGISAVKRILDHYFPNNYQLQNEIVGDDFKLSLKISYPN</sequence>
<dbReference type="Pfam" id="PF06580">
    <property type="entry name" value="His_kinase"/>
    <property type="match status" value="1"/>
</dbReference>
<feature type="transmembrane region" description="Helical" evidence="2">
    <location>
        <begin position="67"/>
        <end position="91"/>
    </location>
</feature>
<keyword evidence="2" id="KW-0472">Membrane</keyword>
<feature type="transmembrane region" description="Helical" evidence="2">
    <location>
        <begin position="137"/>
        <end position="154"/>
    </location>
</feature>
<dbReference type="OrthoDB" id="823532at2"/>
<gene>
    <name evidence="4" type="ORF">SAMN04488104_102713</name>
</gene>
<feature type="coiled-coil region" evidence="1">
    <location>
        <begin position="153"/>
        <end position="180"/>
    </location>
</feature>
<evidence type="ECO:0000256" key="2">
    <source>
        <dbReference type="SAM" id="Phobius"/>
    </source>
</evidence>
<dbReference type="InterPro" id="IPR050640">
    <property type="entry name" value="Bact_2-comp_sensor_kinase"/>
</dbReference>
<organism evidence="4 5">
    <name type="scientific">Algoriphagus faecimaris</name>
    <dbReference type="NCBI Taxonomy" id="686796"/>
    <lineage>
        <taxon>Bacteria</taxon>
        <taxon>Pseudomonadati</taxon>
        <taxon>Bacteroidota</taxon>
        <taxon>Cytophagia</taxon>
        <taxon>Cytophagales</taxon>
        <taxon>Cyclobacteriaceae</taxon>
        <taxon>Algoriphagus</taxon>
    </lineage>
</organism>
<feature type="transmembrane region" description="Helical" evidence="2">
    <location>
        <begin position="37"/>
        <end position="55"/>
    </location>
</feature>
<reference evidence="5" key="1">
    <citation type="submission" date="2016-10" db="EMBL/GenBank/DDBJ databases">
        <authorList>
            <person name="Varghese N."/>
            <person name="Submissions S."/>
        </authorList>
    </citation>
    <scope>NUCLEOTIDE SEQUENCE [LARGE SCALE GENOMIC DNA]</scope>
    <source>
        <strain evidence="5">DSM 23095</strain>
    </source>
</reference>
<dbReference type="PANTHER" id="PTHR34220">
    <property type="entry name" value="SENSOR HISTIDINE KINASE YPDA"/>
    <property type="match status" value="1"/>
</dbReference>
<accession>A0A1G6U8W4</accession>